<sequence>MTTDVSSTSERNLRILLANEREEDLKALGDALDGLGHEVTPFAVSVAEATELIAREDPDLAFVVLDGDDEHGLALISETVTFASGPVLVTVRQAESADTIARAADMGIAGYVDSWAPDDLQGAIDVAIRRHREEQRLHEKVAQLESALDRRAVIERAKGVLMERHSVAERASFELLREHARSTGRRVVDVAQTVLDGHSLLPPK</sequence>
<dbReference type="AlphaFoldDB" id="A0A9X3NGQ3"/>
<dbReference type="Pfam" id="PF03861">
    <property type="entry name" value="ANTAR"/>
    <property type="match status" value="1"/>
</dbReference>
<dbReference type="InterPro" id="IPR005561">
    <property type="entry name" value="ANTAR"/>
</dbReference>
<dbReference type="Proteomes" id="UP001147653">
    <property type="component" value="Unassembled WGS sequence"/>
</dbReference>
<evidence type="ECO:0000256" key="1">
    <source>
        <dbReference type="PROSITE-ProRule" id="PRU00169"/>
    </source>
</evidence>
<organism evidence="4 5">
    <name type="scientific">Solirubrobacter phytolaccae</name>
    <dbReference type="NCBI Taxonomy" id="1404360"/>
    <lineage>
        <taxon>Bacteria</taxon>
        <taxon>Bacillati</taxon>
        <taxon>Actinomycetota</taxon>
        <taxon>Thermoleophilia</taxon>
        <taxon>Solirubrobacterales</taxon>
        <taxon>Solirubrobacteraceae</taxon>
        <taxon>Solirubrobacter</taxon>
    </lineage>
</organism>
<comment type="caution">
    <text evidence="4">The sequence shown here is derived from an EMBL/GenBank/DDBJ whole genome shotgun (WGS) entry which is preliminary data.</text>
</comment>
<proteinExistence type="predicted"/>
<evidence type="ECO:0000259" key="2">
    <source>
        <dbReference type="PROSITE" id="PS50110"/>
    </source>
</evidence>
<dbReference type="GO" id="GO:0003723">
    <property type="term" value="F:RNA binding"/>
    <property type="evidence" value="ECO:0007669"/>
    <property type="project" value="InterPro"/>
</dbReference>
<name>A0A9X3NGQ3_9ACTN</name>
<comment type="caution">
    <text evidence="1">Lacks conserved residue(s) required for the propagation of feature annotation.</text>
</comment>
<dbReference type="PROSITE" id="PS50921">
    <property type="entry name" value="ANTAR"/>
    <property type="match status" value="1"/>
</dbReference>
<dbReference type="SMART" id="SM01012">
    <property type="entry name" value="ANTAR"/>
    <property type="match status" value="1"/>
</dbReference>
<dbReference type="Gene3D" id="3.40.50.2300">
    <property type="match status" value="1"/>
</dbReference>
<dbReference type="RefSeq" id="WP_270029509.1">
    <property type="nucleotide sequence ID" value="NZ_JAPDDP010000096.1"/>
</dbReference>
<dbReference type="PROSITE" id="PS50110">
    <property type="entry name" value="RESPONSE_REGULATORY"/>
    <property type="match status" value="1"/>
</dbReference>
<feature type="domain" description="ANTAR" evidence="3">
    <location>
        <begin position="134"/>
        <end position="195"/>
    </location>
</feature>
<gene>
    <name evidence="4" type="ORF">OJ997_32315</name>
</gene>
<dbReference type="InterPro" id="IPR001789">
    <property type="entry name" value="Sig_transdc_resp-reg_receiver"/>
</dbReference>
<keyword evidence="5" id="KW-1185">Reference proteome</keyword>
<dbReference type="EMBL" id="JAPDDP010000096">
    <property type="protein sequence ID" value="MDA0185034.1"/>
    <property type="molecule type" value="Genomic_DNA"/>
</dbReference>
<dbReference type="GO" id="GO:0000160">
    <property type="term" value="P:phosphorelay signal transduction system"/>
    <property type="evidence" value="ECO:0007669"/>
    <property type="project" value="InterPro"/>
</dbReference>
<evidence type="ECO:0000259" key="3">
    <source>
        <dbReference type="PROSITE" id="PS50921"/>
    </source>
</evidence>
<dbReference type="InterPro" id="IPR036388">
    <property type="entry name" value="WH-like_DNA-bd_sf"/>
</dbReference>
<dbReference type="PIRSF" id="PIRSF036382">
    <property type="entry name" value="RR_antiterm"/>
    <property type="match status" value="1"/>
</dbReference>
<evidence type="ECO:0000313" key="5">
    <source>
        <dbReference type="Proteomes" id="UP001147653"/>
    </source>
</evidence>
<feature type="domain" description="Response regulatory" evidence="2">
    <location>
        <begin position="14"/>
        <end position="129"/>
    </location>
</feature>
<evidence type="ECO:0000313" key="4">
    <source>
        <dbReference type="EMBL" id="MDA0185034.1"/>
    </source>
</evidence>
<reference evidence="4" key="1">
    <citation type="submission" date="2022-10" db="EMBL/GenBank/DDBJ databases">
        <title>The WGS of Solirubrobacter phytolaccae KCTC 29190.</title>
        <authorList>
            <person name="Jiang Z."/>
        </authorList>
    </citation>
    <scope>NUCLEOTIDE SEQUENCE</scope>
    <source>
        <strain evidence="4">KCTC 29190</strain>
    </source>
</reference>
<dbReference type="Gene3D" id="1.10.10.10">
    <property type="entry name" value="Winged helix-like DNA-binding domain superfamily/Winged helix DNA-binding domain"/>
    <property type="match status" value="1"/>
</dbReference>
<protein>
    <submittedName>
        <fullName evidence="4">ANTAR domain-containing protein</fullName>
    </submittedName>
</protein>
<dbReference type="InterPro" id="IPR011006">
    <property type="entry name" value="CheY-like_superfamily"/>
</dbReference>
<dbReference type="SUPFAM" id="SSF52172">
    <property type="entry name" value="CheY-like"/>
    <property type="match status" value="1"/>
</dbReference>
<dbReference type="InterPro" id="IPR008327">
    <property type="entry name" value="Sig_transdc_resp-reg_antiterm"/>
</dbReference>
<accession>A0A9X3NGQ3</accession>